<sequence>MLQTDLVLKVPLPTLTLRTSVSFTTRVETSHCIHRHFDLVVSFPFQTLCLANRRRSVGSSMNRFRRNTPKSDSSDRDPTFRAPTRDQSQPPRVGALPALAQRHLSTYDEQLSLHHETKADHLEQDGKDTPLFPSKQKKRVRYLCDTDRYNIILRIEKGEKQATLAREYGVTRAAICQIKKNRQEIKSRYDLLIQQTQESQRADQKATICTLTSQRVHEIQSNAVILLLTTLRDRRSDPRTFRRATGRLIRLLLEETLATLRGNAIDGATGSCLSKGLPTDELCGVAVGTEGMPFLKILYQMEPEVSQGSIYVRLESEQQNWPLHQMDLPRDIFQYQVLLFSATITTGYAECQAIETLSRLQVQETRMILVSILCSADSIVVICNKFPSFKCGLNQISPFVCTADVRILTASIDAKVDVKSQMMIPGIGNFIARYSRT</sequence>
<evidence type="ECO:0000256" key="1">
    <source>
        <dbReference type="SAM" id="MobiDB-lite"/>
    </source>
</evidence>
<reference evidence="4 5" key="1">
    <citation type="journal article" date="2021" name="Genome Biol.">
        <title>AFLAP: assembly-free linkage analysis pipeline using k-mers from genome sequencing data.</title>
        <authorList>
            <person name="Fletcher K."/>
            <person name="Zhang L."/>
            <person name="Gil J."/>
            <person name="Han R."/>
            <person name="Cavanaugh K."/>
            <person name="Michelmore R."/>
        </authorList>
    </citation>
    <scope>NUCLEOTIDE SEQUENCE [LARGE SCALE GENOMIC DNA]</scope>
    <source>
        <strain evidence="4 5">SF5</strain>
    </source>
</reference>
<gene>
    <name evidence="4" type="ORF">CCR75_005916</name>
</gene>
<dbReference type="KEGG" id="blac:94349661"/>
<organism evidence="4 5">
    <name type="scientific">Bremia lactucae</name>
    <name type="common">Lettuce downy mildew</name>
    <dbReference type="NCBI Taxonomy" id="4779"/>
    <lineage>
        <taxon>Eukaryota</taxon>
        <taxon>Sar</taxon>
        <taxon>Stramenopiles</taxon>
        <taxon>Oomycota</taxon>
        <taxon>Peronosporomycetes</taxon>
        <taxon>Peronosporales</taxon>
        <taxon>Peronosporaceae</taxon>
        <taxon>Bremia</taxon>
    </lineage>
</organism>
<dbReference type="InterPro" id="IPR007889">
    <property type="entry name" value="HTH_Psq"/>
</dbReference>
<dbReference type="OrthoDB" id="10257085at2759"/>
<dbReference type="InterPro" id="IPR009057">
    <property type="entry name" value="Homeodomain-like_sf"/>
</dbReference>
<dbReference type="EMBL" id="SHOA02000009">
    <property type="protein sequence ID" value="TDH73826.1"/>
    <property type="molecule type" value="Genomic_DNA"/>
</dbReference>
<evidence type="ECO:0000259" key="2">
    <source>
        <dbReference type="Pfam" id="PF04218"/>
    </source>
</evidence>
<proteinExistence type="predicted"/>
<dbReference type="Proteomes" id="UP000294530">
    <property type="component" value="Unassembled WGS sequence"/>
</dbReference>
<keyword evidence="5" id="KW-1185">Reference proteome</keyword>
<feature type="region of interest" description="Disordered" evidence="1">
    <location>
        <begin position="60"/>
        <end position="92"/>
    </location>
</feature>
<dbReference type="SUPFAM" id="SSF46689">
    <property type="entry name" value="Homeodomain-like"/>
    <property type="match status" value="1"/>
</dbReference>
<evidence type="ECO:0008006" key="6">
    <source>
        <dbReference type="Google" id="ProtNLM"/>
    </source>
</evidence>
<dbReference type="GeneID" id="94349661"/>
<comment type="caution">
    <text evidence="4">The sequence shown here is derived from an EMBL/GenBank/DDBJ whole genome shotgun (WGS) entry which is preliminary data.</text>
</comment>
<accession>A0A976NZM8</accession>
<feature type="domain" description="Phosphoribosyltransferase" evidence="3">
    <location>
        <begin position="220"/>
        <end position="434"/>
    </location>
</feature>
<dbReference type="Pfam" id="PF14681">
    <property type="entry name" value="UPRTase"/>
    <property type="match status" value="1"/>
</dbReference>
<feature type="domain" description="HTH psq-type" evidence="2">
    <location>
        <begin position="147"/>
        <end position="185"/>
    </location>
</feature>
<dbReference type="InterPro" id="IPR029057">
    <property type="entry name" value="PRTase-like"/>
</dbReference>
<dbReference type="AlphaFoldDB" id="A0A976NZM8"/>
<dbReference type="Gene3D" id="1.10.10.60">
    <property type="entry name" value="Homeodomain-like"/>
    <property type="match status" value="1"/>
</dbReference>
<dbReference type="SUPFAM" id="SSF53271">
    <property type="entry name" value="PRTase-like"/>
    <property type="match status" value="1"/>
</dbReference>
<dbReference type="RefSeq" id="XP_067823324.1">
    <property type="nucleotide sequence ID" value="XM_067963990.1"/>
</dbReference>
<protein>
    <recommendedName>
        <fullName evidence="6">HTH psq-type domain-containing protein</fullName>
    </recommendedName>
</protein>
<evidence type="ECO:0000259" key="3">
    <source>
        <dbReference type="Pfam" id="PF14681"/>
    </source>
</evidence>
<dbReference type="InterPro" id="IPR000836">
    <property type="entry name" value="PRTase_dom"/>
</dbReference>
<evidence type="ECO:0000313" key="5">
    <source>
        <dbReference type="Proteomes" id="UP000294530"/>
    </source>
</evidence>
<name>A0A976NZM8_BRELC</name>
<evidence type="ECO:0000313" key="4">
    <source>
        <dbReference type="EMBL" id="TDH73826.1"/>
    </source>
</evidence>
<dbReference type="Gene3D" id="3.40.50.2020">
    <property type="match status" value="1"/>
</dbReference>
<dbReference type="Pfam" id="PF04218">
    <property type="entry name" value="CENP-B_N"/>
    <property type="match status" value="1"/>
</dbReference>
<dbReference type="GO" id="GO:0003677">
    <property type="term" value="F:DNA binding"/>
    <property type="evidence" value="ECO:0007669"/>
    <property type="project" value="InterPro"/>
</dbReference>